<reference evidence="1" key="1">
    <citation type="submission" date="2018-02" db="EMBL/GenBank/DDBJ databases">
        <title>Rhizophora mucronata_Transcriptome.</title>
        <authorList>
            <person name="Meera S.P."/>
            <person name="Sreeshan A."/>
            <person name="Augustine A."/>
        </authorList>
    </citation>
    <scope>NUCLEOTIDE SEQUENCE</scope>
    <source>
        <tissue evidence="1">Leaf</tissue>
    </source>
</reference>
<sequence>MMKLIEVLLLGIKSVLAFCAPFCIWLFVYTQTFITPCVWWR</sequence>
<dbReference type="EMBL" id="GGEC01089004">
    <property type="protein sequence ID" value="MBX69488.1"/>
    <property type="molecule type" value="Transcribed_RNA"/>
</dbReference>
<dbReference type="AlphaFoldDB" id="A0A2P2QRB0"/>
<proteinExistence type="predicted"/>
<organism evidence="1">
    <name type="scientific">Rhizophora mucronata</name>
    <name type="common">Asiatic mangrove</name>
    <dbReference type="NCBI Taxonomy" id="61149"/>
    <lineage>
        <taxon>Eukaryota</taxon>
        <taxon>Viridiplantae</taxon>
        <taxon>Streptophyta</taxon>
        <taxon>Embryophyta</taxon>
        <taxon>Tracheophyta</taxon>
        <taxon>Spermatophyta</taxon>
        <taxon>Magnoliopsida</taxon>
        <taxon>eudicotyledons</taxon>
        <taxon>Gunneridae</taxon>
        <taxon>Pentapetalae</taxon>
        <taxon>rosids</taxon>
        <taxon>fabids</taxon>
        <taxon>Malpighiales</taxon>
        <taxon>Rhizophoraceae</taxon>
        <taxon>Rhizophora</taxon>
    </lineage>
</organism>
<evidence type="ECO:0000313" key="1">
    <source>
        <dbReference type="EMBL" id="MBX69488.1"/>
    </source>
</evidence>
<protein>
    <submittedName>
        <fullName evidence="1">Uncharacterized protein</fullName>
    </submittedName>
</protein>
<accession>A0A2P2QRB0</accession>
<name>A0A2P2QRB0_RHIMU</name>